<dbReference type="GO" id="GO:0003677">
    <property type="term" value="F:DNA binding"/>
    <property type="evidence" value="ECO:0007669"/>
    <property type="project" value="InterPro"/>
</dbReference>
<reference evidence="2" key="1">
    <citation type="journal article" date="2014" name="Front. Microbiol.">
        <title>High frequency of phylogenetically diverse reductive dehalogenase-homologous genes in deep subseafloor sedimentary metagenomes.</title>
        <authorList>
            <person name="Kawai M."/>
            <person name="Futagami T."/>
            <person name="Toyoda A."/>
            <person name="Takaki Y."/>
            <person name="Nishi S."/>
            <person name="Hori S."/>
            <person name="Arai W."/>
            <person name="Tsubouchi T."/>
            <person name="Morono Y."/>
            <person name="Uchiyama I."/>
            <person name="Ito T."/>
            <person name="Fujiyama A."/>
            <person name="Inagaki F."/>
            <person name="Takami H."/>
        </authorList>
    </citation>
    <scope>NUCLEOTIDE SEQUENCE</scope>
    <source>
        <strain evidence="2">Expedition CK06-06</strain>
    </source>
</reference>
<dbReference type="AlphaFoldDB" id="X1RHM2"/>
<dbReference type="GO" id="GO:0005524">
    <property type="term" value="F:ATP binding"/>
    <property type="evidence" value="ECO:0007669"/>
    <property type="project" value="InterPro"/>
</dbReference>
<proteinExistence type="predicted"/>
<gene>
    <name evidence="2" type="ORF">S06H3_64785</name>
</gene>
<organism evidence="2">
    <name type="scientific">marine sediment metagenome</name>
    <dbReference type="NCBI Taxonomy" id="412755"/>
    <lineage>
        <taxon>unclassified sequences</taxon>
        <taxon>metagenomes</taxon>
        <taxon>ecological metagenomes</taxon>
    </lineage>
</organism>
<dbReference type="InterPro" id="IPR014001">
    <property type="entry name" value="Helicase_ATP-bd"/>
</dbReference>
<dbReference type="SUPFAM" id="SSF52540">
    <property type="entry name" value="P-loop containing nucleoside triphosphate hydrolases"/>
    <property type="match status" value="1"/>
</dbReference>
<evidence type="ECO:0000259" key="1">
    <source>
        <dbReference type="PROSITE" id="PS51192"/>
    </source>
</evidence>
<dbReference type="GO" id="GO:0016787">
    <property type="term" value="F:hydrolase activity"/>
    <property type="evidence" value="ECO:0007669"/>
    <property type="project" value="InterPro"/>
</dbReference>
<protein>
    <recommendedName>
        <fullName evidence="1">Helicase ATP-binding domain-containing protein</fullName>
    </recommendedName>
</protein>
<accession>X1RHM2</accession>
<dbReference type="PROSITE" id="PS51192">
    <property type="entry name" value="HELICASE_ATP_BIND_1"/>
    <property type="match status" value="1"/>
</dbReference>
<dbReference type="EMBL" id="BARV01043381">
    <property type="protein sequence ID" value="GAI62655.1"/>
    <property type="molecule type" value="Genomic_DNA"/>
</dbReference>
<feature type="non-terminal residue" evidence="2">
    <location>
        <position position="111"/>
    </location>
</feature>
<feature type="domain" description="Helicase ATP-binding" evidence="1">
    <location>
        <begin position="1"/>
        <end position="111"/>
    </location>
</feature>
<dbReference type="InterPro" id="IPR027417">
    <property type="entry name" value="P-loop_NTPase"/>
</dbReference>
<sequence length="111" mass="12211">QLYDVGALDPQCDRVAWVAHRNELLVQAAECFDKYEDLYGGGHSCKSCLDFVMLGTAKTSVPGEASYRLVVIDEAHHGAAPSYQPMFRREDLGILGLTATPSRHDGQPLDF</sequence>
<dbReference type="Gene3D" id="3.40.50.300">
    <property type="entry name" value="P-loop containing nucleotide triphosphate hydrolases"/>
    <property type="match status" value="1"/>
</dbReference>
<name>X1RHM2_9ZZZZ</name>
<evidence type="ECO:0000313" key="2">
    <source>
        <dbReference type="EMBL" id="GAI62655.1"/>
    </source>
</evidence>
<comment type="caution">
    <text evidence="2">The sequence shown here is derived from an EMBL/GenBank/DDBJ whole genome shotgun (WGS) entry which is preliminary data.</text>
</comment>
<dbReference type="Pfam" id="PF04851">
    <property type="entry name" value="ResIII"/>
    <property type="match status" value="1"/>
</dbReference>
<dbReference type="InterPro" id="IPR006935">
    <property type="entry name" value="Helicase/UvrB_N"/>
</dbReference>
<feature type="non-terminal residue" evidence="2">
    <location>
        <position position="1"/>
    </location>
</feature>